<sequence>MAAGGGWDKDSAVDGTAHASEPVSDSPPMQTCSMTTTLVVPDMTAAPPSGSQTADSPPARTANSDATETEGDLGHRAESSPATASWWRYVGWNGSHPVDPAPIADTLPLSAQESPTNTARAAKWSPPLQAQGEDPLSPLHTADPSSTEVAIEIFRAPK</sequence>
<dbReference type="AlphaFoldDB" id="A0A165Z9W5"/>
<protein>
    <submittedName>
        <fullName evidence="2">Uncharacterized protein</fullName>
    </submittedName>
</protein>
<evidence type="ECO:0000313" key="2">
    <source>
        <dbReference type="EMBL" id="KZP10366.1"/>
    </source>
</evidence>
<feature type="compositionally biased region" description="Polar residues" evidence="1">
    <location>
        <begin position="109"/>
        <end position="119"/>
    </location>
</feature>
<dbReference type="EMBL" id="KV417681">
    <property type="protein sequence ID" value="KZP10366.1"/>
    <property type="molecule type" value="Genomic_DNA"/>
</dbReference>
<keyword evidence="3" id="KW-1185">Reference proteome</keyword>
<feature type="compositionally biased region" description="Polar residues" evidence="1">
    <location>
        <begin position="27"/>
        <end position="38"/>
    </location>
</feature>
<evidence type="ECO:0000256" key="1">
    <source>
        <dbReference type="SAM" id="MobiDB-lite"/>
    </source>
</evidence>
<feature type="region of interest" description="Disordered" evidence="1">
    <location>
        <begin position="1"/>
        <end position="147"/>
    </location>
</feature>
<evidence type="ECO:0000313" key="3">
    <source>
        <dbReference type="Proteomes" id="UP000076532"/>
    </source>
</evidence>
<organism evidence="2 3">
    <name type="scientific">Athelia psychrophila</name>
    <dbReference type="NCBI Taxonomy" id="1759441"/>
    <lineage>
        <taxon>Eukaryota</taxon>
        <taxon>Fungi</taxon>
        <taxon>Dikarya</taxon>
        <taxon>Basidiomycota</taxon>
        <taxon>Agaricomycotina</taxon>
        <taxon>Agaricomycetes</taxon>
        <taxon>Agaricomycetidae</taxon>
        <taxon>Atheliales</taxon>
        <taxon>Atheliaceae</taxon>
        <taxon>Athelia</taxon>
    </lineage>
</organism>
<reference evidence="2 3" key="1">
    <citation type="journal article" date="2016" name="Mol. Biol. Evol.">
        <title>Comparative Genomics of Early-Diverging Mushroom-Forming Fungi Provides Insights into the Origins of Lignocellulose Decay Capabilities.</title>
        <authorList>
            <person name="Nagy L.G."/>
            <person name="Riley R."/>
            <person name="Tritt A."/>
            <person name="Adam C."/>
            <person name="Daum C."/>
            <person name="Floudas D."/>
            <person name="Sun H."/>
            <person name="Yadav J.S."/>
            <person name="Pangilinan J."/>
            <person name="Larsson K.H."/>
            <person name="Matsuura K."/>
            <person name="Barry K."/>
            <person name="Labutti K."/>
            <person name="Kuo R."/>
            <person name="Ohm R.A."/>
            <person name="Bhattacharya S.S."/>
            <person name="Shirouzu T."/>
            <person name="Yoshinaga Y."/>
            <person name="Martin F.M."/>
            <person name="Grigoriev I.V."/>
            <person name="Hibbett D.S."/>
        </authorList>
    </citation>
    <scope>NUCLEOTIDE SEQUENCE [LARGE SCALE GENOMIC DNA]</scope>
    <source>
        <strain evidence="2 3">CBS 109695</strain>
    </source>
</reference>
<dbReference type="Proteomes" id="UP000076532">
    <property type="component" value="Unassembled WGS sequence"/>
</dbReference>
<name>A0A165Z9W5_9AGAM</name>
<gene>
    <name evidence="2" type="ORF">FIBSPDRAFT_872729</name>
</gene>
<feature type="compositionally biased region" description="Polar residues" evidence="1">
    <location>
        <begin position="49"/>
        <end position="66"/>
    </location>
</feature>
<proteinExistence type="predicted"/>
<accession>A0A165Z9W5</accession>